<keyword evidence="9" id="KW-0342">GTP-binding</keyword>
<evidence type="ECO:0000313" key="22">
    <source>
        <dbReference type="EMBL" id="KAJ6222599.1"/>
    </source>
</evidence>
<dbReference type="FunFam" id="3.30.70.1230:FF:000004">
    <property type="entry name" value="Guanylate cyclase"/>
    <property type="match status" value="1"/>
</dbReference>
<dbReference type="PANTHER" id="PTHR11920">
    <property type="entry name" value="GUANYLYL CYCLASE"/>
    <property type="match status" value="1"/>
</dbReference>
<keyword evidence="13 15" id="KW-0456">Lyase</keyword>
<evidence type="ECO:0000256" key="13">
    <source>
        <dbReference type="ARBA" id="ARBA00023239"/>
    </source>
</evidence>
<keyword evidence="8 19" id="KW-1133">Transmembrane helix</keyword>
<dbReference type="PROSITE" id="PS00452">
    <property type="entry name" value="GUANYLATE_CYCLASE_1"/>
    <property type="match status" value="1"/>
</dbReference>
<dbReference type="InterPro" id="IPR001245">
    <property type="entry name" value="Ser-Thr/Tyr_kinase_cat_dom"/>
</dbReference>
<dbReference type="PRINTS" id="PR00255">
    <property type="entry name" value="NATPEPTIDER"/>
</dbReference>
<dbReference type="GO" id="GO:0001653">
    <property type="term" value="F:peptide receptor activity"/>
    <property type="evidence" value="ECO:0007669"/>
    <property type="project" value="TreeGrafter"/>
</dbReference>
<dbReference type="Gene3D" id="6.10.250.780">
    <property type="match status" value="1"/>
</dbReference>
<accession>A0A9Q0MBH2</accession>
<dbReference type="Proteomes" id="UP001142055">
    <property type="component" value="Chromosome 1"/>
</dbReference>
<dbReference type="GO" id="GO:0004383">
    <property type="term" value="F:guanylate cyclase activity"/>
    <property type="evidence" value="ECO:0007669"/>
    <property type="project" value="UniProtKB-EC"/>
</dbReference>
<dbReference type="SUPFAM" id="SSF56112">
    <property type="entry name" value="Protein kinase-like (PK-like)"/>
    <property type="match status" value="1"/>
</dbReference>
<keyword evidence="5 19" id="KW-0812">Transmembrane</keyword>
<reference evidence="22" key="1">
    <citation type="submission" date="2022-12" db="EMBL/GenBank/DDBJ databases">
        <title>Genome assemblies of Blomia tropicalis.</title>
        <authorList>
            <person name="Cui Y."/>
        </authorList>
    </citation>
    <scope>NUCLEOTIDE SEQUENCE</scope>
    <source>
        <tissue evidence="22">Adult mites</tissue>
    </source>
</reference>
<keyword evidence="17" id="KW-0175">Coiled coil</keyword>
<dbReference type="Gene3D" id="1.10.510.10">
    <property type="entry name" value="Transferase(Phosphotransferase) domain 1"/>
    <property type="match status" value="1"/>
</dbReference>
<comment type="caution">
    <text evidence="22">The sequence shown here is derived from an EMBL/GenBank/DDBJ whole genome shotgun (WGS) entry which is preliminary data.</text>
</comment>
<keyword evidence="23" id="KW-1185">Reference proteome</keyword>
<dbReference type="EC" id="4.6.1.2" evidence="3 16"/>
<evidence type="ECO:0000256" key="7">
    <source>
        <dbReference type="ARBA" id="ARBA00022741"/>
    </source>
</evidence>
<evidence type="ECO:0000256" key="17">
    <source>
        <dbReference type="SAM" id="Coils"/>
    </source>
</evidence>
<dbReference type="InterPro" id="IPR001170">
    <property type="entry name" value="ANPR/GUC"/>
</dbReference>
<evidence type="ECO:0000256" key="5">
    <source>
        <dbReference type="ARBA" id="ARBA00022692"/>
    </source>
</evidence>
<dbReference type="GO" id="GO:0005524">
    <property type="term" value="F:ATP binding"/>
    <property type="evidence" value="ECO:0007669"/>
    <property type="project" value="InterPro"/>
</dbReference>
<dbReference type="SUPFAM" id="SSF55073">
    <property type="entry name" value="Nucleotide cyclase"/>
    <property type="match status" value="1"/>
</dbReference>
<dbReference type="GO" id="GO:0004672">
    <property type="term" value="F:protein kinase activity"/>
    <property type="evidence" value="ECO:0007669"/>
    <property type="project" value="InterPro"/>
</dbReference>
<keyword evidence="11" id="KW-0675">Receptor</keyword>
<dbReference type="SUPFAM" id="SSF53822">
    <property type="entry name" value="Periplasmic binding protein-like I"/>
    <property type="match status" value="1"/>
</dbReference>
<dbReference type="PROSITE" id="PS50125">
    <property type="entry name" value="GUANYLATE_CYCLASE_2"/>
    <property type="match status" value="1"/>
</dbReference>
<dbReference type="InterPro" id="IPR029787">
    <property type="entry name" value="Nucleotide_cyclase"/>
</dbReference>
<dbReference type="InterPro" id="IPR011645">
    <property type="entry name" value="HNOB_dom_associated"/>
</dbReference>
<name>A0A9Q0MBH2_BLOTA</name>
<dbReference type="GO" id="GO:0005886">
    <property type="term" value="C:plasma membrane"/>
    <property type="evidence" value="ECO:0007669"/>
    <property type="project" value="UniProtKB-SubCell"/>
</dbReference>
<dbReference type="InterPro" id="IPR018297">
    <property type="entry name" value="A/G_cyclase_CS"/>
</dbReference>
<protein>
    <recommendedName>
        <fullName evidence="3 16">Guanylate cyclase</fullName>
        <ecNumber evidence="3 16">4.6.1.2</ecNumber>
    </recommendedName>
</protein>
<feature type="transmembrane region" description="Helical" evidence="19">
    <location>
        <begin position="469"/>
        <end position="492"/>
    </location>
</feature>
<evidence type="ECO:0000256" key="4">
    <source>
        <dbReference type="ARBA" id="ARBA00022475"/>
    </source>
</evidence>
<evidence type="ECO:0000256" key="1">
    <source>
        <dbReference type="ARBA" id="ARBA00001436"/>
    </source>
</evidence>
<dbReference type="Pfam" id="PF00211">
    <property type="entry name" value="Guanylate_cyc"/>
    <property type="match status" value="1"/>
</dbReference>
<feature type="region of interest" description="Disordered" evidence="18">
    <location>
        <begin position="526"/>
        <end position="550"/>
    </location>
</feature>
<dbReference type="InterPro" id="IPR028082">
    <property type="entry name" value="Peripla_BP_I"/>
</dbReference>
<dbReference type="InterPro" id="IPR001054">
    <property type="entry name" value="A/G_cyclase"/>
</dbReference>
<dbReference type="GO" id="GO:0035556">
    <property type="term" value="P:intracellular signal transduction"/>
    <property type="evidence" value="ECO:0007669"/>
    <property type="project" value="InterPro"/>
</dbReference>
<dbReference type="Pfam" id="PF01094">
    <property type="entry name" value="ANF_receptor"/>
    <property type="match status" value="1"/>
</dbReference>
<keyword evidence="4" id="KW-1003">Cell membrane</keyword>
<dbReference type="OMA" id="ANTCEEN"/>
<evidence type="ECO:0000256" key="8">
    <source>
        <dbReference type="ARBA" id="ARBA00022989"/>
    </source>
</evidence>
<dbReference type="GO" id="GO:0004016">
    <property type="term" value="F:adenylate cyclase activity"/>
    <property type="evidence" value="ECO:0007669"/>
    <property type="project" value="TreeGrafter"/>
</dbReference>
<evidence type="ECO:0000256" key="3">
    <source>
        <dbReference type="ARBA" id="ARBA00012202"/>
    </source>
</evidence>
<evidence type="ECO:0000259" key="21">
    <source>
        <dbReference type="PROSITE" id="PS50125"/>
    </source>
</evidence>
<keyword evidence="6" id="KW-0732">Signal</keyword>
<dbReference type="Pfam" id="PF07701">
    <property type="entry name" value="HNOBA"/>
    <property type="match status" value="1"/>
</dbReference>
<evidence type="ECO:0000256" key="6">
    <source>
        <dbReference type="ARBA" id="ARBA00022729"/>
    </source>
</evidence>
<dbReference type="CDD" id="cd07302">
    <property type="entry name" value="CHD"/>
    <property type="match status" value="1"/>
</dbReference>
<feature type="domain" description="Guanylate cyclase" evidence="21">
    <location>
        <begin position="895"/>
        <end position="1025"/>
    </location>
</feature>
<sequence length="1080" mass="123498">MNEYVNDHDGNVSSTTELTLLLLMSHQNELPIPYELVKPAIELAMDYVNKKYTNFRIKVKSRKDANTCEENSVGAIAAEQFYTDRLDGLIGPICLKALEPVARLAAYWQIPIITAGGIGFEFSNKKVFSSLTRIAFSLDRVADFFSKIIQDYDWHHISLIVDESEPMNVLVKKSFEMIFRNLKNYPVFIDIQEFSKKYTEGVLDDGINYHKILLNSKKASRVFVFLMNGELSRNFLINAYDLNMYHGDYVFFGVELVQTSGENNDFSWYKVGDRNNKKAKIIYESYFSMSVRVPTSAEYNLFAVKVMERAKEESSNQLELMQTNPLIAAFYDAVVLYAWAYNRSLGYNETTPFNVKFRKLVWNNAFPDGRYCESKRCRSPQAIPISGLTGDLIINQNGDRELDYTLNDFNPETGIMQPVLTYFGIRRQVEKIEGVTVHWPSNGNSPLDEPYCGFMDEAEYCQDQEIMPAWLIVLISLLVTIIAFAIIGILVLQRIRSEQDLASSWWDIDYKEIQFPNIKGGMRSSLSQLTTSDDGGEKGATSGHNTSMRGQTQMSMATSLVSAGGRFDSVLVGKYRGILVAYKPLDIRRLNINRKLLFEFRQMRDLTHENLVRFIGICLEDQNTAIVTELMSRGSLRDVLDNEKFQIDWTFRYSMINDIVEGMLYLHNSTIQYHGHLKSTNCVVDGRFMVKITDYGMRSLHKQVTKEQELNPRILFWTAPEHLRSDDPVNHGSKPGDVYSFAIILKEIITRTNPYDSDNRGKFLEPSEILDRVSMGIIPPFRPELVSPDCPNSLKKVVQACWAEDPSHRPEFSKIKPAIRKISKGISSTNFLDNLLNRMEQYSQNLEKIVEEKTESIQEEKLKTEELLYQILPKYIANELKSGRHVKPELFECATILFSDIVGFTILSSMSSPMQVVQLLNELYSKFDEVINLYDAYKIETIGDAYMIASGVPTRNGNEHAKEVALLATELLKKVSEFKIRHLPQQKLKLRIGIHSGPCATGVVGSKMPKYVVFGDTVNTASKLESSSEPLKIHVSESCKQILDTFNRFSLTKRGEIDIQDKKMTTYWLNWFENKSFEES</sequence>
<dbReference type="Gene3D" id="3.30.70.1230">
    <property type="entry name" value="Nucleotide cyclase"/>
    <property type="match status" value="1"/>
</dbReference>
<dbReference type="EMBL" id="JAPWDV010000001">
    <property type="protein sequence ID" value="KAJ6222599.1"/>
    <property type="molecule type" value="Genomic_DNA"/>
</dbReference>
<feature type="domain" description="Protein kinase" evidence="20">
    <location>
        <begin position="556"/>
        <end position="819"/>
    </location>
</feature>
<evidence type="ECO:0000256" key="11">
    <source>
        <dbReference type="ARBA" id="ARBA00023170"/>
    </source>
</evidence>
<dbReference type="InterPro" id="IPR050401">
    <property type="entry name" value="Cyclic_nucleotide_synthase"/>
</dbReference>
<evidence type="ECO:0000256" key="16">
    <source>
        <dbReference type="RuleBase" id="RU003431"/>
    </source>
</evidence>
<organism evidence="22 23">
    <name type="scientific">Blomia tropicalis</name>
    <name type="common">Mite</name>
    <dbReference type="NCBI Taxonomy" id="40697"/>
    <lineage>
        <taxon>Eukaryota</taxon>
        <taxon>Metazoa</taxon>
        <taxon>Ecdysozoa</taxon>
        <taxon>Arthropoda</taxon>
        <taxon>Chelicerata</taxon>
        <taxon>Arachnida</taxon>
        <taxon>Acari</taxon>
        <taxon>Acariformes</taxon>
        <taxon>Sarcoptiformes</taxon>
        <taxon>Astigmata</taxon>
        <taxon>Glycyphagoidea</taxon>
        <taxon>Echimyopodidae</taxon>
        <taxon>Blomia</taxon>
    </lineage>
</organism>
<dbReference type="PANTHER" id="PTHR11920:SF494">
    <property type="entry name" value="ATRIAL NATRIURETIC PEPTIDE RECEPTOR 2"/>
    <property type="match status" value="1"/>
</dbReference>
<dbReference type="Gene3D" id="3.40.50.2300">
    <property type="match status" value="3"/>
</dbReference>
<keyword evidence="14 16" id="KW-0141">cGMP biosynthesis</keyword>
<evidence type="ECO:0000256" key="2">
    <source>
        <dbReference type="ARBA" id="ARBA00004251"/>
    </source>
</evidence>
<dbReference type="CDD" id="cd06352">
    <property type="entry name" value="PBP1_NPR_GC-like"/>
    <property type="match status" value="1"/>
</dbReference>
<evidence type="ECO:0000256" key="18">
    <source>
        <dbReference type="SAM" id="MobiDB-lite"/>
    </source>
</evidence>
<gene>
    <name evidence="22" type="ORF">RDWZM_001144</name>
</gene>
<evidence type="ECO:0000256" key="14">
    <source>
        <dbReference type="ARBA" id="ARBA00023293"/>
    </source>
</evidence>
<evidence type="ECO:0000256" key="12">
    <source>
        <dbReference type="ARBA" id="ARBA00023180"/>
    </source>
</evidence>
<evidence type="ECO:0000256" key="10">
    <source>
        <dbReference type="ARBA" id="ARBA00023136"/>
    </source>
</evidence>
<feature type="coiled-coil region" evidence="17">
    <location>
        <begin position="832"/>
        <end position="863"/>
    </location>
</feature>
<evidence type="ECO:0000256" key="15">
    <source>
        <dbReference type="RuleBase" id="RU000405"/>
    </source>
</evidence>
<dbReference type="Pfam" id="PF07714">
    <property type="entry name" value="PK_Tyr_Ser-Thr"/>
    <property type="match status" value="1"/>
</dbReference>
<comment type="catalytic activity">
    <reaction evidence="1 16">
        <text>GTP = 3',5'-cyclic GMP + diphosphate</text>
        <dbReference type="Rhea" id="RHEA:13665"/>
        <dbReference type="ChEBI" id="CHEBI:33019"/>
        <dbReference type="ChEBI" id="CHEBI:37565"/>
        <dbReference type="ChEBI" id="CHEBI:57746"/>
        <dbReference type="EC" id="4.6.1.2"/>
    </reaction>
</comment>
<dbReference type="AlphaFoldDB" id="A0A9Q0MBH2"/>
<dbReference type="InterPro" id="IPR000719">
    <property type="entry name" value="Prot_kinase_dom"/>
</dbReference>
<dbReference type="SMART" id="SM00044">
    <property type="entry name" value="CYCc"/>
    <property type="match status" value="1"/>
</dbReference>
<evidence type="ECO:0000256" key="19">
    <source>
        <dbReference type="SAM" id="Phobius"/>
    </source>
</evidence>
<keyword evidence="10 19" id="KW-0472">Membrane</keyword>
<dbReference type="InterPro" id="IPR001828">
    <property type="entry name" value="ANF_lig-bd_rcpt"/>
</dbReference>
<proteinExistence type="inferred from homology"/>
<dbReference type="InterPro" id="IPR011009">
    <property type="entry name" value="Kinase-like_dom_sf"/>
</dbReference>
<comment type="similarity">
    <text evidence="15">Belongs to the adenylyl cyclase class-4/guanylyl cyclase family.</text>
</comment>
<dbReference type="GO" id="GO:0005525">
    <property type="term" value="F:GTP binding"/>
    <property type="evidence" value="ECO:0007669"/>
    <property type="project" value="UniProtKB-KW"/>
</dbReference>
<dbReference type="PROSITE" id="PS50011">
    <property type="entry name" value="PROTEIN_KINASE_DOM"/>
    <property type="match status" value="1"/>
</dbReference>
<comment type="subcellular location">
    <subcellularLocation>
        <location evidence="2">Cell membrane</location>
        <topology evidence="2">Single-pass type I membrane protein</topology>
    </subcellularLocation>
</comment>
<evidence type="ECO:0000259" key="20">
    <source>
        <dbReference type="PROSITE" id="PS50011"/>
    </source>
</evidence>
<keyword evidence="12" id="KW-0325">Glycoprotein</keyword>
<evidence type="ECO:0000313" key="23">
    <source>
        <dbReference type="Proteomes" id="UP001142055"/>
    </source>
</evidence>
<dbReference type="GO" id="GO:0007168">
    <property type="term" value="P:receptor guanylyl cyclase signaling pathway"/>
    <property type="evidence" value="ECO:0007669"/>
    <property type="project" value="TreeGrafter"/>
</dbReference>
<evidence type="ECO:0000256" key="9">
    <source>
        <dbReference type="ARBA" id="ARBA00023134"/>
    </source>
</evidence>
<keyword evidence="7" id="KW-0547">Nucleotide-binding</keyword>